<sequence>MPEVDASAALRAAARFGPYFTWEPYDGGPGWRPYGELLDAGVVAERVGVARDLLARMAGVATGDIPERAVASVTFLGLASRLLSPPLAAAAAGGAMPVPDPAKLWWRAAEGGPIPFAYRGLTAVEDGAALTTALAEPVLEVFRRRFALSGQVLWGNVASALGGAAGMIADASPSHAAAAAALVAGALRTPQLVGTATLERPDPYRDRWFLVRRNCCLYYRIPGGGTCGDCILTPQESRRAHWQAVLSRSRVR</sequence>
<gene>
    <name evidence="2" type="ORF">Ade02nite_10070</name>
</gene>
<evidence type="ECO:0000313" key="2">
    <source>
        <dbReference type="EMBL" id="GID72366.1"/>
    </source>
</evidence>
<dbReference type="Pfam" id="PF11575">
    <property type="entry name" value="FhuF_C"/>
    <property type="match status" value="1"/>
</dbReference>
<comment type="caution">
    <text evidence="2">The sequence shown here is derived from an EMBL/GenBank/DDBJ whole genome shotgun (WGS) entry which is preliminary data.</text>
</comment>
<feature type="domain" description="Ferric siderophore reductase C-terminal" evidence="1">
    <location>
        <begin position="212"/>
        <end position="230"/>
    </location>
</feature>
<protein>
    <recommendedName>
        <fullName evidence="1">Ferric siderophore reductase C-terminal domain-containing protein</fullName>
    </recommendedName>
</protein>
<dbReference type="Proteomes" id="UP000609879">
    <property type="component" value="Unassembled WGS sequence"/>
</dbReference>
<evidence type="ECO:0000313" key="3">
    <source>
        <dbReference type="Proteomes" id="UP000609879"/>
    </source>
</evidence>
<reference evidence="2 3" key="1">
    <citation type="submission" date="2021-01" db="EMBL/GenBank/DDBJ databases">
        <title>Whole genome shotgun sequence of Actinoplanes deccanensis NBRC 13994.</title>
        <authorList>
            <person name="Komaki H."/>
            <person name="Tamura T."/>
        </authorList>
    </citation>
    <scope>NUCLEOTIDE SEQUENCE [LARGE SCALE GENOMIC DNA]</scope>
    <source>
        <strain evidence="2 3">NBRC 13994</strain>
    </source>
</reference>
<dbReference type="EMBL" id="BOMI01000014">
    <property type="protein sequence ID" value="GID72366.1"/>
    <property type="molecule type" value="Genomic_DNA"/>
</dbReference>
<proteinExistence type="predicted"/>
<dbReference type="RefSeq" id="WP_239168530.1">
    <property type="nucleotide sequence ID" value="NZ_BAAABO010000025.1"/>
</dbReference>
<organism evidence="2 3">
    <name type="scientific">Paractinoplanes deccanensis</name>
    <dbReference type="NCBI Taxonomy" id="113561"/>
    <lineage>
        <taxon>Bacteria</taxon>
        <taxon>Bacillati</taxon>
        <taxon>Actinomycetota</taxon>
        <taxon>Actinomycetes</taxon>
        <taxon>Micromonosporales</taxon>
        <taxon>Micromonosporaceae</taxon>
        <taxon>Paractinoplanes</taxon>
    </lineage>
</organism>
<keyword evidence="3" id="KW-1185">Reference proteome</keyword>
<accession>A0ABQ3XXB5</accession>
<dbReference type="InterPro" id="IPR024726">
    <property type="entry name" value="FhuF_C"/>
</dbReference>
<evidence type="ECO:0000259" key="1">
    <source>
        <dbReference type="Pfam" id="PF11575"/>
    </source>
</evidence>
<name>A0ABQ3XXB5_9ACTN</name>